<feature type="region of interest" description="Disordered" evidence="16">
    <location>
        <begin position="901"/>
        <end position="921"/>
    </location>
</feature>
<evidence type="ECO:0000313" key="20">
    <source>
        <dbReference type="Proteomes" id="UP000036771"/>
    </source>
</evidence>
<dbReference type="EC" id="5.6.2.4" evidence="12"/>
<dbReference type="STRING" id="1629334.Cva_00742"/>
<dbReference type="InterPro" id="IPR014151">
    <property type="entry name" value="DNA_helicase_AddA"/>
</dbReference>
<keyword evidence="20" id="KW-1185">Reference proteome</keyword>
<evidence type="ECO:0000313" key="19">
    <source>
        <dbReference type="EMBL" id="GAO98094.1"/>
    </source>
</evidence>
<keyword evidence="6" id="KW-0269">Exonuclease</keyword>
<sequence>MVALKYDVLTENALEIQRRATDPESHVWVSASAGTGKTKVLTDRILNLLLKGVNPRKILCLTFTNAAASEMMQRLLERLGQWASCSEFELRRELHLLIGQAASQENQNCARTLFIDILETPGGFRIQTIHSFCQSLLSSFPLEAGVDLETTIMTEREREEILTQVQEAVLTSAEQNPLLEQAVTLLAEQFHFETFKQLCETFLRERLKLGLFLSSGLESAKDATLKALELKKTDPTLSLTALFNKIWEEDTEARASLKNLASCLLTGRTTDKKRGEAMLNWLEHPKTTESFQLYADYFLTEKGEIRQKLVTQEILDSFPQAKDLLLKEAARVQEVLEFLKKLKIAEVSLALLTVSEALLAHYESLKAKQHVLDYDDLILKASALLHQGEFAPWILYKLDGGIDHLLVDEAQDTNPLQWSIITALTEEFFAGKGAQNQSCTLFAVGDAKQSIYSFQGTDPKIFTAMRAHFSKRLSDDKKSWKALEMSLSFRSASAILDFVDALFAEETARAGVHDEEDALEHMCFRKGQAGRVELWPLVTTNSESGTSLSARTILAHHVADQIEKWFHQKTFLVSQGRPLRADDIMVLVRTRTEFVPALIQSLKSKNIPVAGLDRLNLLEELAIQDLIFLSEFLLLPENDFALACFLKSPLGGVNEEQLLHLASTRGDKTLWENLKEHSSVFQELVDRLTDLLRQVDFISPFSLYSEILFTHKGLQKIMERFGPEAMDPLEEFLGLAYHYHHQSPASLQGFLHWLRQGRLEIKRDFSQTECGEVRIMTVHGAKGLQAPVVILADTVSRPTLKQHFLWHEDRACLWSPSQDLDTKVTQQLKQQIRTLQDQEYRRLLYVALTRAEDQLYICGAHESQRDIKGSWYHLVESALSSQATKISLPWGEGLRLENLHEVPPSLPSAPSEDQTQKEEAGTTPAWLFTAITEEKDAFSKTAVTQQAQGQDAPPSPSLLKGRLIHDLLEILPSLSPEIQIQRIRSYQQGWQEAPEIFEEAVNTVQNILTDKTFERLFQGNSRAEVPLIGYDQGKLYTARLDRLVVFEDEVWIIDYKTDTSPPADPRHIDLRYKNQLRLYRELVQQLYPRYQLKTMILWTETRHLMEV</sequence>
<dbReference type="InterPro" id="IPR011335">
    <property type="entry name" value="Restrct_endonuc-II-like"/>
</dbReference>
<keyword evidence="9" id="KW-0234">DNA repair</keyword>
<dbReference type="PANTHER" id="PTHR11070:SF2">
    <property type="entry name" value="ATP-DEPENDENT DNA HELICASE SRS2"/>
    <property type="match status" value="1"/>
</dbReference>
<dbReference type="NCBIfam" id="TIGR02784">
    <property type="entry name" value="addA_alphas"/>
    <property type="match status" value="1"/>
</dbReference>
<keyword evidence="4 15" id="KW-0378">Hydrolase</keyword>
<keyword evidence="10" id="KW-0413">Isomerase</keyword>
<accession>A0A0K8ME03</accession>
<dbReference type="InterPro" id="IPR000212">
    <property type="entry name" value="DNA_helicase_UvrD/REP"/>
</dbReference>
<dbReference type="PANTHER" id="PTHR11070">
    <property type="entry name" value="UVRD / RECB / PCRA DNA HELICASE FAMILY MEMBER"/>
    <property type="match status" value="1"/>
</dbReference>
<evidence type="ECO:0000259" key="17">
    <source>
        <dbReference type="PROSITE" id="PS51198"/>
    </source>
</evidence>
<proteinExistence type="predicted"/>
<keyword evidence="8" id="KW-0238">DNA-binding</keyword>
<keyword evidence="2 15" id="KW-0547">Nucleotide-binding</keyword>
<dbReference type="Pfam" id="PF00580">
    <property type="entry name" value="UvrD-helicase"/>
    <property type="match status" value="1"/>
</dbReference>
<comment type="catalytic activity">
    <reaction evidence="14">
        <text>ATP + H2O = ADP + phosphate + H(+)</text>
        <dbReference type="Rhea" id="RHEA:13065"/>
        <dbReference type="ChEBI" id="CHEBI:15377"/>
        <dbReference type="ChEBI" id="CHEBI:15378"/>
        <dbReference type="ChEBI" id="CHEBI:30616"/>
        <dbReference type="ChEBI" id="CHEBI:43474"/>
        <dbReference type="ChEBI" id="CHEBI:456216"/>
        <dbReference type="EC" id="5.6.2.4"/>
    </reaction>
</comment>
<feature type="domain" description="UvrD-like helicase ATP-binding" evidence="17">
    <location>
        <begin position="10"/>
        <end position="492"/>
    </location>
</feature>
<evidence type="ECO:0000256" key="12">
    <source>
        <dbReference type="ARBA" id="ARBA00034808"/>
    </source>
</evidence>
<dbReference type="InterPro" id="IPR011604">
    <property type="entry name" value="PDDEXK-like_dom_sf"/>
</dbReference>
<protein>
    <recommendedName>
        <fullName evidence="12">DNA 3'-5' helicase</fullName>
        <ecNumber evidence="12">5.6.2.4</ecNumber>
    </recommendedName>
    <alternativeName>
        <fullName evidence="13">DNA 3'-5' helicase II</fullName>
    </alternativeName>
</protein>
<evidence type="ECO:0000256" key="2">
    <source>
        <dbReference type="ARBA" id="ARBA00022741"/>
    </source>
</evidence>
<keyword evidence="3" id="KW-0227">DNA damage</keyword>
<evidence type="ECO:0000256" key="6">
    <source>
        <dbReference type="ARBA" id="ARBA00022839"/>
    </source>
</evidence>
<keyword evidence="7 15" id="KW-0067">ATP-binding</keyword>
<dbReference type="InterPro" id="IPR014017">
    <property type="entry name" value="DNA_helicase_UvrD-like_C"/>
</dbReference>
<dbReference type="Proteomes" id="UP000036771">
    <property type="component" value="Unassembled WGS sequence"/>
</dbReference>
<name>A0A0K8ME03_9PROT</name>
<dbReference type="AlphaFoldDB" id="A0A0K8ME03"/>
<dbReference type="GO" id="GO:0033202">
    <property type="term" value="C:DNA helicase complex"/>
    <property type="evidence" value="ECO:0007669"/>
    <property type="project" value="TreeGrafter"/>
</dbReference>
<reference evidence="19 20" key="1">
    <citation type="submission" date="2015-03" db="EMBL/GenBank/DDBJ databases">
        <title>Caedibacter varicaedens, whole genome shotgun sequence.</title>
        <authorList>
            <person name="Suzuki H."/>
            <person name="Dapper A.L."/>
            <person name="Gibson A.K."/>
            <person name="Jackson C."/>
            <person name="Lee H."/>
            <person name="Pejaver V.R."/>
            <person name="Doak T."/>
            <person name="Lynch M."/>
        </authorList>
    </citation>
    <scope>NUCLEOTIDE SEQUENCE [LARGE SCALE GENOMIC DNA]</scope>
</reference>
<evidence type="ECO:0000256" key="13">
    <source>
        <dbReference type="ARBA" id="ARBA00034923"/>
    </source>
</evidence>
<evidence type="ECO:0000256" key="7">
    <source>
        <dbReference type="ARBA" id="ARBA00022840"/>
    </source>
</evidence>
<evidence type="ECO:0000256" key="1">
    <source>
        <dbReference type="ARBA" id="ARBA00022722"/>
    </source>
</evidence>
<evidence type="ECO:0000256" key="9">
    <source>
        <dbReference type="ARBA" id="ARBA00023204"/>
    </source>
</evidence>
<organism evidence="19 20">
    <name type="scientific">Caedimonas varicaedens</name>
    <dbReference type="NCBI Taxonomy" id="1629334"/>
    <lineage>
        <taxon>Bacteria</taxon>
        <taxon>Pseudomonadati</taxon>
        <taxon>Pseudomonadota</taxon>
        <taxon>Alphaproteobacteria</taxon>
        <taxon>Holosporales</taxon>
        <taxon>Caedimonadaceae</taxon>
        <taxon>Caedimonas</taxon>
    </lineage>
</organism>
<dbReference type="GO" id="GO:0005829">
    <property type="term" value="C:cytosol"/>
    <property type="evidence" value="ECO:0007669"/>
    <property type="project" value="TreeGrafter"/>
</dbReference>
<dbReference type="GO" id="GO:0000725">
    <property type="term" value="P:recombinational repair"/>
    <property type="evidence" value="ECO:0007669"/>
    <property type="project" value="TreeGrafter"/>
</dbReference>
<dbReference type="Pfam" id="PF12705">
    <property type="entry name" value="PDDEXK_1"/>
    <property type="match status" value="1"/>
</dbReference>
<dbReference type="InterPro" id="IPR027417">
    <property type="entry name" value="P-loop_NTPase"/>
</dbReference>
<dbReference type="GO" id="GO:0043138">
    <property type="term" value="F:3'-5' DNA helicase activity"/>
    <property type="evidence" value="ECO:0007669"/>
    <property type="project" value="UniProtKB-EC"/>
</dbReference>
<dbReference type="GO" id="GO:0005524">
    <property type="term" value="F:ATP binding"/>
    <property type="evidence" value="ECO:0007669"/>
    <property type="project" value="UniProtKB-UniRule"/>
</dbReference>
<comment type="catalytic activity">
    <reaction evidence="11">
        <text>Couples ATP hydrolysis with the unwinding of duplex DNA by translocating in the 3'-5' direction.</text>
        <dbReference type="EC" id="5.6.2.4"/>
    </reaction>
</comment>
<dbReference type="GO" id="GO:0003677">
    <property type="term" value="F:DNA binding"/>
    <property type="evidence" value="ECO:0007669"/>
    <property type="project" value="UniProtKB-KW"/>
</dbReference>
<feature type="binding site" evidence="15">
    <location>
        <begin position="31"/>
        <end position="38"/>
    </location>
    <ligand>
        <name>ATP</name>
        <dbReference type="ChEBI" id="CHEBI:30616"/>
    </ligand>
</feature>
<evidence type="ECO:0000256" key="8">
    <source>
        <dbReference type="ARBA" id="ARBA00023125"/>
    </source>
</evidence>
<dbReference type="PROSITE" id="PS51198">
    <property type="entry name" value="UVRD_HELICASE_ATP_BIND"/>
    <property type="match status" value="1"/>
</dbReference>
<keyword evidence="5 15" id="KW-0347">Helicase</keyword>
<evidence type="ECO:0000256" key="11">
    <source>
        <dbReference type="ARBA" id="ARBA00034617"/>
    </source>
</evidence>
<dbReference type="GO" id="GO:0004527">
    <property type="term" value="F:exonuclease activity"/>
    <property type="evidence" value="ECO:0007669"/>
    <property type="project" value="UniProtKB-KW"/>
</dbReference>
<dbReference type="InterPro" id="IPR038726">
    <property type="entry name" value="PDDEXK_AddAB-type"/>
</dbReference>
<dbReference type="Gene3D" id="3.90.320.10">
    <property type="match status" value="1"/>
</dbReference>
<dbReference type="InterPro" id="IPR014016">
    <property type="entry name" value="UvrD-like_ATP-bd"/>
</dbReference>
<gene>
    <name evidence="19" type="primary">addA</name>
    <name evidence="19" type="ORF">Cva_00742</name>
</gene>
<evidence type="ECO:0000256" key="4">
    <source>
        <dbReference type="ARBA" id="ARBA00022801"/>
    </source>
</evidence>
<evidence type="ECO:0000256" key="3">
    <source>
        <dbReference type="ARBA" id="ARBA00022763"/>
    </source>
</evidence>
<keyword evidence="1" id="KW-0540">Nuclease</keyword>
<dbReference type="Pfam" id="PF13361">
    <property type="entry name" value="UvrD_C"/>
    <property type="match status" value="1"/>
</dbReference>
<dbReference type="OrthoDB" id="9810135at2"/>
<evidence type="ECO:0000256" key="14">
    <source>
        <dbReference type="ARBA" id="ARBA00048988"/>
    </source>
</evidence>
<dbReference type="EMBL" id="BBVC01000023">
    <property type="protein sequence ID" value="GAO98094.1"/>
    <property type="molecule type" value="Genomic_DNA"/>
</dbReference>
<dbReference type="SUPFAM" id="SSF52980">
    <property type="entry name" value="Restriction endonuclease-like"/>
    <property type="match status" value="1"/>
</dbReference>
<dbReference type="Gene3D" id="1.10.486.10">
    <property type="entry name" value="PCRA, domain 4"/>
    <property type="match status" value="1"/>
</dbReference>
<evidence type="ECO:0000256" key="5">
    <source>
        <dbReference type="ARBA" id="ARBA00022806"/>
    </source>
</evidence>
<feature type="domain" description="UvrD-like helicase C-terminal" evidence="18">
    <location>
        <begin position="493"/>
        <end position="783"/>
    </location>
</feature>
<evidence type="ECO:0000256" key="16">
    <source>
        <dbReference type="SAM" id="MobiDB-lite"/>
    </source>
</evidence>
<evidence type="ECO:0000256" key="15">
    <source>
        <dbReference type="PROSITE-ProRule" id="PRU00560"/>
    </source>
</evidence>
<dbReference type="SUPFAM" id="SSF52540">
    <property type="entry name" value="P-loop containing nucleoside triphosphate hydrolases"/>
    <property type="match status" value="1"/>
</dbReference>
<evidence type="ECO:0000256" key="10">
    <source>
        <dbReference type="ARBA" id="ARBA00023235"/>
    </source>
</evidence>
<dbReference type="PROSITE" id="PS51217">
    <property type="entry name" value="UVRD_HELICASE_CTER"/>
    <property type="match status" value="1"/>
</dbReference>
<comment type="caution">
    <text evidence="19">The sequence shown here is derived from an EMBL/GenBank/DDBJ whole genome shotgun (WGS) entry which is preliminary data.</text>
</comment>
<evidence type="ECO:0000259" key="18">
    <source>
        <dbReference type="PROSITE" id="PS51217"/>
    </source>
</evidence>
<dbReference type="Gene3D" id="3.40.50.300">
    <property type="entry name" value="P-loop containing nucleotide triphosphate hydrolases"/>
    <property type="match status" value="4"/>
</dbReference>